<organism evidence="7 8">
    <name type="scientific">Clostridium perfringens E str. JGS1987</name>
    <dbReference type="NCBI Taxonomy" id="451755"/>
    <lineage>
        <taxon>Bacteria</taxon>
        <taxon>Bacillati</taxon>
        <taxon>Bacillota</taxon>
        <taxon>Clostridia</taxon>
        <taxon>Eubacteriales</taxon>
        <taxon>Clostridiaceae</taxon>
        <taxon>Clostridium</taxon>
    </lineage>
</organism>
<dbReference type="PANTHER" id="PTHR33941">
    <property type="entry name" value="PROPANEDIOL UTILIZATION PROTEIN PDUA"/>
    <property type="match status" value="1"/>
</dbReference>
<protein>
    <submittedName>
        <fullName evidence="7">Ethanolamine utilization protein</fullName>
    </submittedName>
</protein>
<sequence>MGKALGLIEFIGYVPAICAADTALKAASVDLIGIEKVTGGIVTVKITGDVDAVQAAVESAENYASRIGSLRSAHVIPRLDDEVENLLMNSKSSEEEIQEEIQELEEDIKEVCEEIREEITETIIEETESKEESLQEDVVEYVKNVNDEVEEISEKIEGESHLDEIEVFEISQNKESSKESLEEVIIKPELIEDKEEYSEDKTTENKTTENKEADSIDIKEISKMSVKELRKKIKSLNINITSNKLKSLKKKDLVDILLKYNEEGDS</sequence>
<dbReference type="InterPro" id="IPR000249">
    <property type="entry name" value="BMC_dom"/>
</dbReference>
<dbReference type="SMART" id="SM00877">
    <property type="entry name" value="BMC"/>
    <property type="match status" value="1"/>
</dbReference>
<evidence type="ECO:0000256" key="4">
    <source>
        <dbReference type="SAM" id="Coils"/>
    </source>
</evidence>
<dbReference type="Proteomes" id="UP000005337">
    <property type="component" value="Unassembled WGS sequence"/>
</dbReference>
<feature type="region of interest" description="Disordered" evidence="5">
    <location>
        <begin position="192"/>
        <end position="215"/>
    </location>
</feature>
<keyword evidence="4" id="KW-0175">Coiled coil</keyword>
<dbReference type="InterPro" id="IPR037233">
    <property type="entry name" value="CcmK-like_sf"/>
</dbReference>
<gene>
    <name evidence="7" type="ORF">AC3_1082</name>
</gene>
<evidence type="ECO:0000256" key="5">
    <source>
        <dbReference type="SAM" id="MobiDB-lite"/>
    </source>
</evidence>
<comment type="subcellular location">
    <subcellularLocation>
        <location evidence="1">Bacterial microcompartment</location>
    </subcellularLocation>
</comment>
<dbReference type="PANTHER" id="PTHR33941:SF11">
    <property type="entry name" value="BACTERIAL MICROCOMPARTMENT SHELL PROTEIN PDUJ"/>
    <property type="match status" value="1"/>
</dbReference>
<feature type="coiled-coil region" evidence="4">
    <location>
        <begin position="83"/>
        <end position="144"/>
    </location>
</feature>
<evidence type="ECO:0000313" key="7">
    <source>
        <dbReference type="EMBL" id="EDT16127.1"/>
    </source>
</evidence>
<dbReference type="Gene3D" id="3.30.70.1710">
    <property type="match status" value="1"/>
</dbReference>
<feature type="domain" description="BMC" evidence="6">
    <location>
        <begin position="4"/>
        <end position="88"/>
    </location>
</feature>
<dbReference type="SUPFAM" id="SSF143414">
    <property type="entry name" value="CcmK-like"/>
    <property type="match status" value="1"/>
</dbReference>
<name>B1BQ34_CLOPF</name>
<dbReference type="Pfam" id="PF00936">
    <property type="entry name" value="BMC"/>
    <property type="match status" value="1"/>
</dbReference>
<dbReference type="GO" id="GO:0031469">
    <property type="term" value="C:bacterial microcompartment"/>
    <property type="evidence" value="ECO:0007669"/>
    <property type="project" value="UniProtKB-SubCell"/>
</dbReference>
<dbReference type="PROSITE" id="PS51930">
    <property type="entry name" value="BMC_2"/>
    <property type="match status" value="1"/>
</dbReference>
<proteinExistence type="inferred from homology"/>
<keyword evidence="2" id="KW-1283">Bacterial microcompartment</keyword>
<evidence type="ECO:0000313" key="8">
    <source>
        <dbReference type="Proteomes" id="UP000005337"/>
    </source>
</evidence>
<feature type="compositionally biased region" description="Basic and acidic residues" evidence="5">
    <location>
        <begin position="199"/>
        <end position="215"/>
    </location>
</feature>
<dbReference type="RefSeq" id="WP_003462112.1">
    <property type="nucleotide sequence ID" value="NZ_ABDW01000004.1"/>
</dbReference>
<comment type="caution">
    <text evidence="7">The sequence shown here is derived from an EMBL/GenBank/DDBJ whole genome shotgun (WGS) entry which is preliminary data.</text>
</comment>
<accession>B1BQ34</accession>
<evidence type="ECO:0000256" key="1">
    <source>
        <dbReference type="ARBA" id="ARBA00024322"/>
    </source>
</evidence>
<dbReference type="InterPro" id="IPR044872">
    <property type="entry name" value="CcmK/CsoS1_BMC"/>
</dbReference>
<dbReference type="CDD" id="cd07045">
    <property type="entry name" value="BMC_CcmK_like"/>
    <property type="match status" value="1"/>
</dbReference>
<reference evidence="7 8" key="1">
    <citation type="submission" date="2007-07" db="EMBL/GenBank/DDBJ databases">
        <title>Annotation of Clostridium perfringens E str. JGS1987.</title>
        <authorList>
            <person name="Paulsen I."/>
            <person name="Sebastian Y."/>
        </authorList>
    </citation>
    <scope>NUCLEOTIDE SEQUENCE [LARGE SCALE GENOMIC DNA]</scope>
    <source>
        <strain evidence="8">E str. JGS1987</strain>
    </source>
</reference>
<dbReference type="AlphaFoldDB" id="B1BQ34"/>
<comment type="similarity">
    <text evidence="3">Belongs to the bacterial microcompartments protein family.</text>
</comment>
<evidence type="ECO:0000259" key="6">
    <source>
        <dbReference type="PROSITE" id="PS51930"/>
    </source>
</evidence>
<dbReference type="InterPro" id="IPR050575">
    <property type="entry name" value="BMC_shell"/>
</dbReference>
<evidence type="ECO:0000256" key="2">
    <source>
        <dbReference type="ARBA" id="ARBA00024446"/>
    </source>
</evidence>
<dbReference type="EMBL" id="ABDW01000004">
    <property type="protein sequence ID" value="EDT16127.1"/>
    <property type="molecule type" value="Genomic_DNA"/>
</dbReference>
<evidence type="ECO:0000256" key="3">
    <source>
        <dbReference type="PROSITE-ProRule" id="PRU01278"/>
    </source>
</evidence>